<evidence type="ECO:0000256" key="1">
    <source>
        <dbReference type="SAM" id="SignalP"/>
    </source>
</evidence>
<evidence type="ECO:0000313" key="2">
    <source>
        <dbReference type="EMBL" id="GHF58977.1"/>
    </source>
</evidence>
<sequence length="139" mass="14729">MFSSLMARGMRIAAGVIAAAALGGTLLTAVPAQAADGEEAPVPLVRPYGTVTAPSGINERTFPSTDSPVRAVLKYHGQAGLRCKVRAQEVGGNAFWYLLRDRPSWVTARFVDTTGEVPYCRSVNRTALDESPASHRAVG</sequence>
<dbReference type="AlphaFoldDB" id="A0A919B7F7"/>
<proteinExistence type="predicted"/>
<reference evidence="2" key="1">
    <citation type="journal article" date="2014" name="Int. J. Syst. Evol. Microbiol.">
        <title>Complete genome sequence of Corynebacterium casei LMG S-19264T (=DSM 44701T), isolated from a smear-ripened cheese.</title>
        <authorList>
            <consortium name="US DOE Joint Genome Institute (JGI-PGF)"/>
            <person name="Walter F."/>
            <person name="Albersmeier A."/>
            <person name="Kalinowski J."/>
            <person name="Ruckert C."/>
        </authorList>
    </citation>
    <scope>NUCLEOTIDE SEQUENCE</scope>
    <source>
        <strain evidence="2">JCM 4059</strain>
    </source>
</reference>
<name>A0A919B7F7_9ACTN</name>
<feature type="signal peptide" evidence="1">
    <location>
        <begin position="1"/>
        <end position="34"/>
    </location>
</feature>
<dbReference type="EMBL" id="BNBD01000010">
    <property type="protein sequence ID" value="GHF58977.1"/>
    <property type="molecule type" value="Genomic_DNA"/>
</dbReference>
<protein>
    <recommendedName>
        <fullName evidence="4">SH3 domain-containing protein</fullName>
    </recommendedName>
</protein>
<comment type="caution">
    <text evidence="2">The sequence shown here is derived from an EMBL/GenBank/DDBJ whole genome shotgun (WGS) entry which is preliminary data.</text>
</comment>
<keyword evidence="1" id="KW-0732">Signal</keyword>
<evidence type="ECO:0008006" key="4">
    <source>
        <dbReference type="Google" id="ProtNLM"/>
    </source>
</evidence>
<evidence type="ECO:0000313" key="3">
    <source>
        <dbReference type="Proteomes" id="UP000638313"/>
    </source>
</evidence>
<feature type="chain" id="PRO_5037069375" description="SH3 domain-containing protein" evidence="1">
    <location>
        <begin position="35"/>
        <end position="139"/>
    </location>
</feature>
<dbReference type="RefSeq" id="WP_190131515.1">
    <property type="nucleotide sequence ID" value="NZ_BNBD01000010.1"/>
</dbReference>
<accession>A0A919B7F7</accession>
<gene>
    <name evidence="2" type="ORF">GCM10010218_45460</name>
</gene>
<keyword evidence="3" id="KW-1185">Reference proteome</keyword>
<reference evidence="2" key="2">
    <citation type="submission" date="2020-09" db="EMBL/GenBank/DDBJ databases">
        <authorList>
            <person name="Sun Q."/>
            <person name="Ohkuma M."/>
        </authorList>
    </citation>
    <scope>NUCLEOTIDE SEQUENCE</scope>
    <source>
        <strain evidence="2">JCM 4059</strain>
    </source>
</reference>
<dbReference type="Proteomes" id="UP000638313">
    <property type="component" value="Unassembled WGS sequence"/>
</dbReference>
<organism evidence="2 3">
    <name type="scientific">Streptomyces mashuensis</name>
    <dbReference type="NCBI Taxonomy" id="33904"/>
    <lineage>
        <taxon>Bacteria</taxon>
        <taxon>Bacillati</taxon>
        <taxon>Actinomycetota</taxon>
        <taxon>Actinomycetes</taxon>
        <taxon>Kitasatosporales</taxon>
        <taxon>Streptomycetaceae</taxon>
        <taxon>Streptomyces</taxon>
    </lineage>
</organism>